<feature type="modified residue" description="4-aspartylphosphate" evidence="2">
    <location>
        <position position="60"/>
    </location>
</feature>
<sequence length="123" mass="13200">MAEASRSAVRVLVVDDEALVAFDVADQCEAAGFDVIGPALTLKQGMAMAEAGDPSIALLDINLRDELVWPLARLLRQRSVPIVFISANCSHPEIRDEFPDATCLDKPVDSLILMAAVRPLVSA</sequence>
<dbReference type="KEGG" id="cman:A9D14_04705"/>
<evidence type="ECO:0000256" key="1">
    <source>
        <dbReference type="ARBA" id="ARBA00022553"/>
    </source>
</evidence>
<dbReference type="STRING" id="450378.GCA_001661675_00942"/>
<organism evidence="4 5">
    <name type="scientific">Croceicoccus marinus</name>
    <dbReference type="NCBI Taxonomy" id="450378"/>
    <lineage>
        <taxon>Bacteria</taxon>
        <taxon>Pseudomonadati</taxon>
        <taxon>Pseudomonadota</taxon>
        <taxon>Alphaproteobacteria</taxon>
        <taxon>Sphingomonadales</taxon>
        <taxon>Erythrobacteraceae</taxon>
        <taxon>Croceicoccus</taxon>
    </lineage>
</organism>
<dbReference type="InterPro" id="IPR011006">
    <property type="entry name" value="CheY-like_superfamily"/>
</dbReference>
<reference evidence="4 5" key="1">
    <citation type="submission" date="2017-01" db="EMBL/GenBank/DDBJ databases">
        <title>Complete genome sequence of esterase-producing bacterium Croceicoccus marinus E4A9.</title>
        <authorList>
            <person name="Wu Y.-H."/>
            <person name="Cheng H."/>
            <person name="Xu L."/>
            <person name="Huo Y.-Y."/>
            <person name="Wang C.-S."/>
            <person name="Xu X.-W."/>
        </authorList>
    </citation>
    <scope>NUCLEOTIDE SEQUENCE [LARGE SCALE GENOMIC DNA]</scope>
    <source>
        <strain evidence="4 5">E4A9</strain>
    </source>
</reference>
<gene>
    <name evidence="4" type="ORF">A9D14_04705</name>
</gene>
<proteinExistence type="predicted"/>
<feature type="domain" description="Response regulatory" evidence="3">
    <location>
        <begin position="10"/>
        <end position="121"/>
    </location>
</feature>
<accession>A0A1Z1F9V3</accession>
<dbReference type="PANTHER" id="PTHR44591">
    <property type="entry name" value="STRESS RESPONSE REGULATOR PROTEIN 1"/>
    <property type="match status" value="1"/>
</dbReference>
<dbReference type="Pfam" id="PF00072">
    <property type="entry name" value="Response_reg"/>
    <property type="match status" value="1"/>
</dbReference>
<dbReference type="RefSeq" id="WP_066843374.1">
    <property type="nucleotide sequence ID" value="NZ_CP019602.1"/>
</dbReference>
<dbReference type="Gene3D" id="3.40.50.2300">
    <property type="match status" value="1"/>
</dbReference>
<dbReference type="SUPFAM" id="SSF52172">
    <property type="entry name" value="CheY-like"/>
    <property type="match status" value="1"/>
</dbReference>
<dbReference type="PANTHER" id="PTHR44591:SF3">
    <property type="entry name" value="RESPONSE REGULATORY DOMAIN-CONTAINING PROTEIN"/>
    <property type="match status" value="1"/>
</dbReference>
<dbReference type="PROSITE" id="PS50110">
    <property type="entry name" value="RESPONSE_REGULATORY"/>
    <property type="match status" value="1"/>
</dbReference>
<evidence type="ECO:0000313" key="5">
    <source>
        <dbReference type="Proteomes" id="UP000195807"/>
    </source>
</evidence>
<dbReference type="OrthoDB" id="7471842at2"/>
<name>A0A1Z1F9V3_9SPHN</name>
<dbReference type="EMBL" id="CP019602">
    <property type="protein sequence ID" value="ARU15608.1"/>
    <property type="molecule type" value="Genomic_DNA"/>
</dbReference>
<dbReference type="SMART" id="SM00448">
    <property type="entry name" value="REC"/>
    <property type="match status" value="1"/>
</dbReference>
<dbReference type="Proteomes" id="UP000195807">
    <property type="component" value="Chromosome"/>
</dbReference>
<protein>
    <submittedName>
        <fullName evidence="4">Response regulator</fullName>
    </submittedName>
</protein>
<dbReference type="GO" id="GO:0000160">
    <property type="term" value="P:phosphorelay signal transduction system"/>
    <property type="evidence" value="ECO:0007669"/>
    <property type="project" value="InterPro"/>
</dbReference>
<dbReference type="InterPro" id="IPR001789">
    <property type="entry name" value="Sig_transdc_resp-reg_receiver"/>
</dbReference>
<dbReference type="AlphaFoldDB" id="A0A1Z1F9V3"/>
<evidence type="ECO:0000313" key="4">
    <source>
        <dbReference type="EMBL" id="ARU15608.1"/>
    </source>
</evidence>
<evidence type="ECO:0000259" key="3">
    <source>
        <dbReference type="PROSITE" id="PS50110"/>
    </source>
</evidence>
<keyword evidence="5" id="KW-1185">Reference proteome</keyword>
<dbReference type="InterPro" id="IPR050595">
    <property type="entry name" value="Bact_response_regulator"/>
</dbReference>
<evidence type="ECO:0000256" key="2">
    <source>
        <dbReference type="PROSITE-ProRule" id="PRU00169"/>
    </source>
</evidence>
<keyword evidence="1 2" id="KW-0597">Phosphoprotein</keyword>